<evidence type="ECO:0000259" key="2">
    <source>
        <dbReference type="Pfam" id="PF20243"/>
    </source>
</evidence>
<dbReference type="InterPro" id="IPR023977">
    <property type="entry name" value="MbnP-like"/>
</dbReference>
<comment type="caution">
    <text evidence="3">The sequence shown here is derived from an EMBL/GenBank/DDBJ whole genome shotgun (WGS) entry which is preliminary data.</text>
</comment>
<dbReference type="RefSeq" id="WP_181837164.1">
    <property type="nucleotide sequence ID" value="NZ_JACERN010000042.1"/>
</dbReference>
<dbReference type="NCBIfam" id="TIGR04052">
    <property type="entry name" value="MbnP_like_WxW"/>
    <property type="match status" value="1"/>
</dbReference>
<evidence type="ECO:0000313" key="3">
    <source>
        <dbReference type="EMBL" id="MBA4710254.1"/>
    </source>
</evidence>
<dbReference type="AlphaFoldDB" id="A0A838YHS2"/>
<evidence type="ECO:0000256" key="1">
    <source>
        <dbReference type="SAM" id="SignalP"/>
    </source>
</evidence>
<evidence type="ECO:0000313" key="4">
    <source>
        <dbReference type="Proteomes" id="UP000545606"/>
    </source>
</evidence>
<sequence>MLQRFFHTGLLTVCLLSVPRLAAGQEVALHFALQAGEQAFSCASPALPLGQPPVSTRLKDAKFYLSDIRLIRDDGQPQVLQLRADAWQSRDVALLDFVPGGGSCHAGTIGPVHDTVQGEVPAAHYRGLLFTIGVPVLGLNPQGQAVSLNHGNFELADAPLDRASMAWSWQVGRKFIKLELLPEGGVARSNGRAAVWTLHLGSTGCSGNPAEAGTVHCLSPNRVSVMLPDFDPAQDHVVLDVARLLAGSNLAEDKGGACRYSTLPVWEGDSPARNNMLASARGLAGRMPQPLQQEINKRANPGRQMAVLRIGYGKLP</sequence>
<reference evidence="3 4" key="1">
    <citation type="submission" date="2020-07" db="EMBL/GenBank/DDBJ databases">
        <title>Draft genome sequence of violacein-producing bacteria and related species.</title>
        <authorList>
            <person name="Wilson H.S."/>
            <person name="De Leon M.E."/>
        </authorList>
    </citation>
    <scope>NUCLEOTIDE SEQUENCE [LARGE SCALE GENOMIC DNA]</scope>
    <source>
        <strain evidence="3 4">HSC-21Su07</strain>
    </source>
</reference>
<dbReference type="InterPro" id="IPR046863">
    <property type="entry name" value="MbnP-like_dom"/>
</dbReference>
<name>A0A838YHS2_9NEIS</name>
<dbReference type="Pfam" id="PF20243">
    <property type="entry name" value="MbnP"/>
    <property type="match status" value="1"/>
</dbReference>
<feature type="domain" description="Copper-binding protein MbnP-like" evidence="2">
    <location>
        <begin position="25"/>
        <end position="254"/>
    </location>
</feature>
<protein>
    <submittedName>
        <fullName evidence="3">Metallo-mystery pair system four-Cys motif protein</fullName>
    </submittedName>
</protein>
<feature type="signal peptide" evidence="1">
    <location>
        <begin position="1"/>
        <end position="22"/>
    </location>
</feature>
<gene>
    <name evidence="3" type="ORF">H2Z84_17940</name>
</gene>
<organism evidence="3 4">
    <name type="scientific">Aquitalea aquatica</name>
    <dbReference type="NCBI Taxonomy" id="3044273"/>
    <lineage>
        <taxon>Bacteria</taxon>
        <taxon>Pseudomonadati</taxon>
        <taxon>Pseudomonadota</taxon>
        <taxon>Betaproteobacteria</taxon>
        <taxon>Neisseriales</taxon>
        <taxon>Chromobacteriaceae</taxon>
        <taxon>Aquitalea</taxon>
    </lineage>
</organism>
<keyword evidence="4" id="KW-1185">Reference proteome</keyword>
<dbReference type="Proteomes" id="UP000545606">
    <property type="component" value="Unassembled WGS sequence"/>
</dbReference>
<feature type="chain" id="PRO_5032735257" evidence="1">
    <location>
        <begin position="23"/>
        <end position="316"/>
    </location>
</feature>
<accession>A0A838YHS2</accession>
<keyword evidence="1" id="KW-0732">Signal</keyword>
<dbReference type="EMBL" id="JACERN010000042">
    <property type="protein sequence ID" value="MBA4710254.1"/>
    <property type="molecule type" value="Genomic_DNA"/>
</dbReference>
<proteinExistence type="predicted"/>